<keyword evidence="7" id="KW-0325">Glycoprotein</keyword>
<feature type="compositionally biased region" description="Low complexity" evidence="8">
    <location>
        <begin position="43"/>
        <end position="68"/>
    </location>
</feature>
<evidence type="ECO:0000256" key="10">
    <source>
        <dbReference type="SAM" id="SignalP"/>
    </source>
</evidence>
<feature type="region of interest" description="Disordered" evidence="8">
    <location>
        <begin position="303"/>
        <end position="367"/>
    </location>
</feature>
<evidence type="ECO:0000256" key="8">
    <source>
        <dbReference type="SAM" id="MobiDB-lite"/>
    </source>
</evidence>
<dbReference type="InterPro" id="IPR013836">
    <property type="entry name" value="CD34/Podocalyxin"/>
</dbReference>
<evidence type="ECO:0000256" key="9">
    <source>
        <dbReference type="SAM" id="Phobius"/>
    </source>
</evidence>
<feature type="signal peptide" evidence="10">
    <location>
        <begin position="1"/>
        <end position="32"/>
    </location>
</feature>
<dbReference type="GO" id="GO:0007155">
    <property type="term" value="P:cell adhesion"/>
    <property type="evidence" value="ECO:0007669"/>
    <property type="project" value="UniProtKB-KW"/>
</dbReference>
<sequence length="367" mass="38345">MMRDSTRRMNDFWGRMSVALLFCALLLQGGFCQDDAATDATDAPAVTDSAAVPARGDGDPTDAPGGDPQTPIEISVPTIFPLGGETDNTGVTLATTAPDAATDDAGAADQTGVTAATTASGALDTVVTQEPAAPADSDTSQTSQTPVPHDSAGSDVTQAPAVVVQTDKPTVSVECVSQDAVKDKTMVKIELESPMDCNIVKKDIEEAFCRDKQFCEIFITQEENMLTLSGETIEENAVAASKKLQESPLKDALGVLQAEPVVVQRSSAVLCTILVIGLLVAAGLIAGYMWMNHRRSNNKGMRLAGDSYPVDEENQGNTLMSVAPLNPPEPQEKPSINGESLDGVKTQVPAATNGHSTAKTPVADTEL</sequence>
<reference evidence="12" key="1">
    <citation type="submission" date="2025-08" db="UniProtKB">
        <authorList>
            <consortium name="RefSeq"/>
        </authorList>
    </citation>
    <scope>IDENTIFICATION</scope>
</reference>
<evidence type="ECO:0000256" key="1">
    <source>
        <dbReference type="ARBA" id="ARBA00004479"/>
    </source>
</evidence>
<evidence type="ECO:0000256" key="4">
    <source>
        <dbReference type="ARBA" id="ARBA00022889"/>
    </source>
</evidence>
<comment type="subcellular location">
    <subcellularLocation>
        <location evidence="1">Membrane</location>
        <topology evidence="1">Single-pass type I membrane protein</topology>
    </subcellularLocation>
</comment>
<dbReference type="RefSeq" id="XP_012682814.1">
    <property type="nucleotide sequence ID" value="XM_012827360.3"/>
</dbReference>
<dbReference type="Proteomes" id="UP000515152">
    <property type="component" value="Chromosome 4"/>
</dbReference>
<name>A0A6P3VXB4_CLUHA</name>
<accession>A0A6P3VXB4</accession>
<feature type="region of interest" description="Disordered" evidence="8">
    <location>
        <begin position="130"/>
        <end position="156"/>
    </location>
</feature>
<dbReference type="KEGG" id="char:105900107"/>
<feature type="compositionally biased region" description="Polar residues" evidence="8">
    <location>
        <begin position="349"/>
        <end position="359"/>
    </location>
</feature>
<keyword evidence="4" id="KW-0130">Cell adhesion</keyword>
<protein>
    <submittedName>
        <fullName evidence="12">Hematopoietic progenitor cell antigen CD34-like</fullName>
    </submittedName>
</protein>
<proteinExistence type="predicted"/>
<evidence type="ECO:0000313" key="11">
    <source>
        <dbReference type="Proteomes" id="UP000515152"/>
    </source>
</evidence>
<evidence type="ECO:0000256" key="2">
    <source>
        <dbReference type="ARBA" id="ARBA00022692"/>
    </source>
</evidence>
<keyword evidence="3 10" id="KW-0732">Signal</keyword>
<dbReference type="InterPro" id="IPR008083">
    <property type="entry name" value="CD34"/>
</dbReference>
<dbReference type="GO" id="GO:0005886">
    <property type="term" value="C:plasma membrane"/>
    <property type="evidence" value="ECO:0007669"/>
    <property type="project" value="UniProtKB-ARBA"/>
</dbReference>
<feature type="chain" id="PRO_5027798971" evidence="10">
    <location>
        <begin position="33"/>
        <end position="367"/>
    </location>
</feature>
<evidence type="ECO:0000256" key="5">
    <source>
        <dbReference type="ARBA" id="ARBA00022989"/>
    </source>
</evidence>
<evidence type="ECO:0000256" key="7">
    <source>
        <dbReference type="ARBA" id="ARBA00023180"/>
    </source>
</evidence>
<evidence type="ECO:0000256" key="6">
    <source>
        <dbReference type="ARBA" id="ARBA00023136"/>
    </source>
</evidence>
<dbReference type="Pfam" id="PF06365">
    <property type="entry name" value="CD34_antigen"/>
    <property type="match status" value="1"/>
</dbReference>
<organism evidence="11 12">
    <name type="scientific">Clupea harengus</name>
    <name type="common">Atlantic herring</name>
    <dbReference type="NCBI Taxonomy" id="7950"/>
    <lineage>
        <taxon>Eukaryota</taxon>
        <taxon>Metazoa</taxon>
        <taxon>Chordata</taxon>
        <taxon>Craniata</taxon>
        <taxon>Vertebrata</taxon>
        <taxon>Euteleostomi</taxon>
        <taxon>Actinopterygii</taxon>
        <taxon>Neopterygii</taxon>
        <taxon>Teleostei</taxon>
        <taxon>Clupei</taxon>
        <taxon>Clupeiformes</taxon>
        <taxon>Clupeoidei</taxon>
        <taxon>Clupeidae</taxon>
        <taxon>Clupea</taxon>
    </lineage>
</organism>
<keyword evidence="6 9" id="KW-0472">Membrane</keyword>
<feature type="transmembrane region" description="Helical" evidence="9">
    <location>
        <begin position="267"/>
        <end position="291"/>
    </location>
</feature>
<dbReference type="PANTHER" id="PTHR16677:SF1">
    <property type="entry name" value="HEMATOPOIETIC PROGENITOR CELL ANTIGEN CD34"/>
    <property type="match status" value="1"/>
</dbReference>
<dbReference type="OrthoDB" id="8945512at2759"/>
<evidence type="ECO:0000256" key="3">
    <source>
        <dbReference type="ARBA" id="ARBA00022729"/>
    </source>
</evidence>
<feature type="region of interest" description="Disordered" evidence="8">
    <location>
        <begin position="43"/>
        <end position="72"/>
    </location>
</feature>
<dbReference type="PANTHER" id="PTHR16677">
    <property type="entry name" value="HEMATOPOIETIC PROGENITOR CELL ANTIGEN CD34"/>
    <property type="match status" value="1"/>
</dbReference>
<evidence type="ECO:0000313" key="12">
    <source>
        <dbReference type="RefSeq" id="XP_012682814.1"/>
    </source>
</evidence>
<dbReference type="AlphaFoldDB" id="A0A6P3VXB4"/>
<gene>
    <name evidence="12" type="primary">LOC105900107</name>
</gene>
<keyword evidence="5 9" id="KW-1133">Transmembrane helix</keyword>
<feature type="compositionally biased region" description="Polar residues" evidence="8">
    <location>
        <begin position="137"/>
        <end position="146"/>
    </location>
</feature>
<dbReference type="GeneID" id="105900107"/>
<keyword evidence="2 9" id="KW-0812">Transmembrane</keyword>
<keyword evidence="11" id="KW-1185">Reference proteome</keyword>